<sequence length="103" mass="11027">GDIGKAPCEAVAALSPWLCVFMESPLITMGPNQVGEANTHHAIASASLASQIPIGPESQNSFLMRAHVQICSLFLCFGIESWDILLKNVFLLSPTIDPKSFQG</sequence>
<evidence type="ECO:0000313" key="2">
    <source>
        <dbReference type="Proteomes" id="UP000017836"/>
    </source>
</evidence>
<accession>U5D0Q9</accession>
<dbReference type="HOGENOM" id="CLU_2270592_0_0_1"/>
<dbReference type="Proteomes" id="UP000017836">
    <property type="component" value="Unassembled WGS sequence"/>
</dbReference>
<reference evidence="2" key="1">
    <citation type="journal article" date="2013" name="Science">
        <title>The Amborella genome and the evolution of flowering plants.</title>
        <authorList>
            <consortium name="Amborella Genome Project"/>
        </authorList>
    </citation>
    <scope>NUCLEOTIDE SEQUENCE [LARGE SCALE GENOMIC DNA]</scope>
</reference>
<evidence type="ECO:0000313" key="1">
    <source>
        <dbReference type="EMBL" id="ERN19191.1"/>
    </source>
</evidence>
<feature type="non-terminal residue" evidence="1">
    <location>
        <position position="1"/>
    </location>
</feature>
<dbReference type="AlphaFoldDB" id="U5D0Q9"/>
<dbReference type="Gramene" id="ERN19191">
    <property type="protein sequence ID" value="ERN19191"/>
    <property type="gene ID" value="AMTR_s00061p00180900"/>
</dbReference>
<protein>
    <submittedName>
        <fullName evidence="1">Uncharacterized protein</fullName>
    </submittedName>
</protein>
<organism evidence="1 2">
    <name type="scientific">Amborella trichopoda</name>
    <dbReference type="NCBI Taxonomy" id="13333"/>
    <lineage>
        <taxon>Eukaryota</taxon>
        <taxon>Viridiplantae</taxon>
        <taxon>Streptophyta</taxon>
        <taxon>Embryophyta</taxon>
        <taxon>Tracheophyta</taxon>
        <taxon>Spermatophyta</taxon>
        <taxon>Magnoliopsida</taxon>
        <taxon>Amborellales</taxon>
        <taxon>Amborellaceae</taxon>
        <taxon>Amborella</taxon>
    </lineage>
</organism>
<name>U5D0Q9_AMBTC</name>
<dbReference type="EMBL" id="KI392075">
    <property type="protein sequence ID" value="ERN19191.1"/>
    <property type="molecule type" value="Genomic_DNA"/>
</dbReference>
<keyword evidence="2" id="KW-1185">Reference proteome</keyword>
<proteinExistence type="predicted"/>
<gene>
    <name evidence="1" type="ORF">AMTR_s00061p00180900</name>
</gene>